<feature type="transmembrane region" description="Helical" evidence="1">
    <location>
        <begin position="12"/>
        <end position="33"/>
    </location>
</feature>
<proteinExistence type="predicted"/>
<dbReference type="AlphaFoldDB" id="A0A6C0KVI3"/>
<keyword evidence="1" id="KW-0812">Transmembrane</keyword>
<reference evidence="2" key="1">
    <citation type="journal article" date="2020" name="Nature">
        <title>Giant virus diversity and host interactions through global metagenomics.</title>
        <authorList>
            <person name="Schulz F."/>
            <person name="Roux S."/>
            <person name="Paez-Espino D."/>
            <person name="Jungbluth S."/>
            <person name="Walsh D.A."/>
            <person name="Denef V.J."/>
            <person name="McMahon K.D."/>
            <person name="Konstantinidis K.T."/>
            <person name="Eloe-Fadrosh E.A."/>
            <person name="Kyrpides N.C."/>
            <person name="Woyke T."/>
        </authorList>
    </citation>
    <scope>NUCLEOTIDE SEQUENCE</scope>
    <source>
        <strain evidence="2">GVMAG-S-3300013094-109</strain>
    </source>
</reference>
<name>A0A6C0KVI3_9ZZZZ</name>
<protein>
    <submittedName>
        <fullName evidence="2">Uncharacterized protein</fullName>
    </submittedName>
</protein>
<accession>A0A6C0KVI3</accession>
<keyword evidence="1" id="KW-0472">Membrane</keyword>
<feature type="transmembrane region" description="Helical" evidence="1">
    <location>
        <begin position="45"/>
        <end position="62"/>
    </location>
</feature>
<sequence>MISKNLHDLQDRLFNVFILLSYISYGLLLLGISTNAPKYLKSLDSIVQIYISLFLIVRFNPLRKIIFTDLDRKICFSAGLFLFTTTAINHIFINYLDNIKNLFSNSVKS</sequence>
<dbReference type="EMBL" id="MN740989">
    <property type="protein sequence ID" value="QHU21251.1"/>
    <property type="molecule type" value="Genomic_DNA"/>
</dbReference>
<feature type="transmembrane region" description="Helical" evidence="1">
    <location>
        <begin position="74"/>
        <end position="96"/>
    </location>
</feature>
<evidence type="ECO:0000313" key="2">
    <source>
        <dbReference type="EMBL" id="QHU21251.1"/>
    </source>
</evidence>
<organism evidence="2">
    <name type="scientific">viral metagenome</name>
    <dbReference type="NCBI Taxonomy" id="1070528"/>
    <lineage>
        <taxon>unclassified sequences</taxon>
        <taxon>metagenomes</taxon>
        <taxon>organismal metagenomes</taxon>
    </lineage>
</organism>
<keyword evidence="1" id="KW-1133">Transmembrane helix</keyword>
<evidence type="ECO:0000256" key="1">
    <source>
        <dbReference type="SAM" id="Phobius"/>
    </source>
</evidence>